<feature type="transmembrane region" description="Helical" evidence="2">
    <location>
        <begin position="194"/>
        <end position="216"/>
    </location>
</feature>
<dbReference type="EMBL" id="FQVH01000022">
    <property type="protein sequence ID" value="SHF43632.1"/>
    <property type="molecule type" value="Genomic_DNA"/>
</dbReference>
<organism evidence="4 5">
    <name type="scientific">Caldanaerobius fijiensis DSM 17918</name>
    <dbReference type="NCBI Taxonomy" id="1121256"/>
    <lineage>
        <taxon>Bacteria</taxon>
        <taxon>Bacillati</taxon>
        <taxon>Bacillota</taxon>
        <taxon>Clostridia</taxon>
        <taxon>Thermoanaerobacterales</taxon>
        <taxon>Thermoanaerobacteraceae</taxon>
        <taxon>Caldanaerobius</taxon>
    </lineage>
</organism>
<proteinExistence type="predicted"/>
<evidence type="ECO:0008006" key="6">
    <source>
        <dbReference type="Google" id="ProtNLM"/>
    </source>
</evidence>
<evidence type="ECO:0000313" key="4">
    <source>
        <dbReference type="EMBL" id="SHF43632.1"/>
    </source>
</evidence>
<keyword evidence="3" id="KW-0732">Signal</keyword>
<dbReference type="AlphaFoldDB" id="A0A1M5BN53"/>
<keyword evidence="2" id="KW-1133">Transmembrane helix</keyword>
<feature type="chain" id="PRO_5012928708" description="TrbL/VirB6 plasmid conjugal transfer protein" evidence="3">
    <location>
        <begin position="29"/>
        <end position="694"/>
    </location>
</feature>
<sequence length="694" mass="72637">MKVIAKKLYSRLLTLFLIFMTVPTYVLASTTSAVDIVDKEQGSIFEKAIAELIAGAVNAVMGALSKYAGIKTLDEVIFNAGHAPDSQMPFKDSMWITMTDMYRFMEIIGEALIVVAVAVAAYKFIRAATNPRARQDAQETLFRIAAFGLFVLITPIVFKVLLYINNAIVSFIYTSLKFNNTDSKIEAILGYSGILSKIQTGSAIVTAIVILMFAYLNFRIAMLFIVRMFNMAVFYIFTPIAAILWAINRNINAFGIWLGELLTNIFTQAFYAFVFAVYVELVNGSMVITPGVQAAPSAGGGGGVSIIPGQGSDNWFYPLVWALTVIPIAEALRNSLQGFITRLAGVNEAGIAGKAMNLLGLGGLVSSVQAISAQYRPIGKGGIAGSVFNGGTSTVKTQTSTTSSAGTGSAGSSTTAGESAAISGTRMSPMNKTDNLSYDIGSSASPTGSMTAGYSPDFNTVYNAAARTDGFAGAAAGSVAVDASVDGRPIHASMVMPKSVSPITGTSRHTGGGVLANVDMPNTYPSTANISAMPPQTISMSADASKATGGRAIANPSESLIDALNFGQKMGYYTEKMGTAIGGLGAMADGPEGINVVRNAAHTAGSAVKFVAGTAASLYQVGKQARQNKMTLGETVKQMTGAKSGVRGLGRIVSLNASNAFSGTARVEQKLQSYGVMGNGRSSVNTSIDGMRWK</sequence>
<dbReference type="Proteomes" id="UP000184088">
    <property type="component" value="Unassembled WGS sequence"/>
</dbReference>
<feature type="signal peptide" evidence="3">
    <location>
        <begin position="1"/>
        <end position="28"/>
    </location>
</feature>
<feature type="transmembrane region" description="Helical" evidence="2">
    <location>
        <begin position="146"/>
        <end position="174"/>
    </location>
</feature>
<keyword evidence="2" id="KW-0812">Transmembrane</keyword>
<gene>
    <name evidence="4" type="ORF">SAMN02746089_01915</name>
</gene>
<feature type="transmembrane region" description="Helical" evidence="2">
    <location>
        <begin position="254"/>
        <end position="279"/>
    </location>
</feature>
<keyword evidence="5" id="KW-1185">Reference proteome</keyword>
<accession>A0A1M5BN53</accession>
<feature type="transmembrane region" description="Helical" evidence="2">
    <location>
        <begin position="107"/>
        <end position="125"/>
    </location>
</feature>
<evidence type="ECO:0000256" key="2">
    <source>
        <dbReference type="SAM" id="Phobius"/>
    </source>
</evidence>
<feature type="compositionally biased region" description="Polar residues" evidence="1">
    <location>
        <begin position="426"/>
        <end position="439"/>
    </location>
</feature>
<feature type="transmembrane region" description="Helical" evidence="2">
    <location>
        <begin position="228"/>
        <end position="248"/>
    </location>
</feature>
<reference evidence="4 5" key="1">
    <citation type="submission" date="2016-11" db="EMBL/GenBank/DDBJ databases">
        <authorList>
            <person name="Jaros S."/>
            <person name="Januszkiewicz K."/>
            <person name="Wedrychowicz H."/>
        </authorList>
    </citation>
    <scope>NUCLEOTIDE SEQUENCE [LARGE SCALE GENOMIC DNA]</scope>
    <source>
        <strain evidence="4 5">DSM 17918</strain>
    </source>
</reference>
<evidence type="ECO:0000256" key="1">
    <source>
        <dbReference type="SAM" id="MobiDB-lite"/>
    </source>
</evidence>
<feature type="compositionally biased region" description="Low complexity" evidence="1">
    <location>
        <begin position="395"/>
        <end position="425"/>
    </location>
</feature>
<feature type="region of interest" description="Disordered" evidence="1">
    <location>
        <begin position="395"/>
        <end position="439"/>
    </location>
</feature>
<dbReference type="STRING" id="1121256.SAMN02746089_01915"/>
<evidence type="ECO:0000313" key="5">
    <source>
        <dbReference type="Proteomes" id="UP000184088"/>
    </source>
</evidence>
<dbReference type="RefSeq" id="WP_073344581.1">
    <property type="nucleotide sequence ID" value="NZ_FQVH01000022.1"/>
</dbReference>
<protein>
    <recommendedName>
        <fullName evidence="6">TrbL/VirB6 plasmid conjugal transfer protein</fullName>
    </recommendedName>
</protein>
<keyword evidence="2" id="KW-0472">Membrane</keyword>
<evidence type="ECO:0000256" key="3">
    <source>
        <dbReference type="SAM" id="SignalP"/>
    </source>
</evidence>
<name>A0A1M5BN53_9THEO</name>
<dbReference type="OrthoDB" id="1715299at2"/>